<comment type="caution">
    <text evidence="2">The sequence shown here is derived from an EMBL/GenBank/DDBJ whole genome shotgun (WGS) entry which is preliminary data.</text>
</comment>
<organism evidence="2 3">
    <name type="scientific">Platysternon megacephalum</name>
    <name type="common">big-headed turtle</name>
    <dbReference type="NCBI Taxonomy" id="55544"/>
    <lineage>
        <taxon>Eukaryota</taxon>
        <taxon>Metazoa</taxon>
        <taxon>Chordata</taxon>
        <taxon>Craniata</taxon>
        <taxon>Vertebrata</taxon>
        <taxon>Euteleostomi</taxon>
        <taxon>Archelosauria</taxon>
        <taxon>Testudinata</taxon>
        <taxon>Testudines</taxon>
        <taxon>Cryptodira</taxon>
        <taxon>Durocryptodira</taxon>
        <taxon>Testudinoidea</taxon>
        <taxon>Platysternidae</taxon>
        <taxon>Platysternon</taxon>
    </lineage>
</organism>
<dbReference type="Proteomes" id="UP000297703">
    <property type="component" value="Unassembled WGS sequence"/>
</dbReference>
<dbReference type="EMBL" id="QXTE01000005">
    <property type="protein sequence ID" value="TFK15236.1"/>
    <property type="molecule type" value="Genomic_DNA"/>
</dbReference>
<dbReference type="AlphaFoldDB" id="A0A4D9EX71"/>
<accession>A0A4D9EX71</accession>
<gene>
    <name evidence="2" type="ORF">DR999_PMT00989</name>
</gene>
<sequence>MTKTFETQVGSKTEDVGTQSPVTLLTKRRRGAQSSLYASKAFTICVSARSHSEPQAYITNNILMSWMGLSHEAPFSAMVPAALNQCRGRRGLMPACEDSVTTS</sequence>
<keyword evidence="3" id="KW-1185">Reference proteome</keyword>
<reference evidence="2 3" key="2">
    <citation type="submission" date="2019-04" db="EMBL/GenBank/DDBJ databases">
        <title>The genome sequence of big-headed turtle.</title>
        <authorList>
            <person name="Gong S."/>
        </authorList>
    </citation>
    <scope>NUCLEOTIDE SEQUENCE [LARGE SCALE GENOMIC DNA]</scope>
    <source>
        <strain evidence="2">DO16091913</strain>
        <tissue evidence="2">Muscle</tissue>
    </source>
</reference>
<name>A0A4D9EX71_9SAUR</name>
<evidence type="ECO:0000313" key="3">
    <source>
        <dbReference type="Proteomes" id="UP000297703"/>
    </source>
</evidence>
<reference evidence="2 3" key="1">
    <citation type="submission" date="2019-04" db="EMBL/GenBank/DDBJ databases">
        <title>Draft genome of the big-headed turtle Platysternon megacephalum.</title>
        <authorList>
            <person name="Gong S."/>
        </authorList>
    </citation>
    <scope>NUCLEOTIDE SEQUENCE [LARGE SCALE GENOMIC DNA]</scope>
    <source>
        <strain evidence="2">DO16091913</strain>
        <tissue evidence="2">Muscle</tissue>
    </source>
</reference>
<evidence type="ECO:0000256" key="1">
    <source>
        <dbReference type="SAM" id="MobiDB-lite"/>
    </source>
</evidence>
<evidence type="ECO:0000313" key="2">
    <source>
        <dbReference type="EMBL" id="TFK15236.1"/>
    </source>
</evidence>
<protein>
    <submittedName>
        <fullName evidence="2">Moesin</fullName>
    </submittedName>
</protein>
<proteinExistence type="predicted"/>
<feature type="region of interest" description="Disordered" evidence="1">
    <location>
        <begin position="1"/>
        <end position="21"/>
    </location>
</feature>